<accession>A0AAW4W2G8</accession>
<reference evidence="3 4" key="1">
    <citation type="submission" date="2021-10" db="EMBL/GenBank/DDBJ databases">
        <title>Anaerobic single-cell dispensing facilitates the cultivation of human gut bacteria.</title>
        <authorList>
            <person name="Afrizal A."/>
        </authorList>
    </citation>
    <scope>NUCLEOTIDE SEQUENCE [LARGE SCALE GENOMIC DNA]</scope>
    <source>
        <strain evidence="3 4">CLA-AA-H270</strain>
    </source>
</reference>
<dbReference type="InterPro" id="IPR036582">
    <property type="entry name" value="Mao_N_sf"/>
</dbReference>
<feature type="domain" description="Copper amine oxidase-like N-terminal" evidence="2">
    <location>
        <begin position="362"/>
        <end position="456"/>
    </location>
</feature>
<gene>
    <name evidence="3" type="ORF">LKD22_08305</name>
</gene>
<dbReference type="GeneID" id="98659733"/>
<feature type="chain" id="PRO_5043700269" evidence="1">
    <location>
        <begin position="26"/>
        <end position="465"/>
    </location>
</feature>
<keyword evidence="1" id="KW-0732">Signal</keyword>
<dbReference type="SUPFAM" id="SSF55383">
    <property type="entry name" value="Copper amine oxidase, domain N"/>
    <property type="match status" value="2"/>
</dbReference>
<dbReference type="Gene3D" id="3.30.457.10">
    <property type="entry name" value="Copper amine oxidase-like, N-terminal domain"/>
    <property type="match status" value="2"/>
</dbReference>
<evidence type="ECO:0000313" key="4">
    <source>
        <dbReference type="Proteomes" id="UP001298753"/>
    </source>
</evidence>
<feature type="signal peptide" evidence="1">
    <location>
        <begin position="1"/>
        <end position="25"/>
    </location>
</feature>
<sequence length="465" mass="49954">MMEKKRMAALLAAVLFGMSAIPAGAVNLIDTDTAATDSAEHAELDLYGVRATVTDRQDGELTVSTETAGTVVVHIAEQTIIMDTQTGLPTGAQDIKKGDEVYLYCGEMMALSEPPQVYAKAILVNLTDEHEPASLLSAEQVKRNADGSLTVQASDGGLTLNIARNASVTPFGTKNKAKLEDIRMGTRFFAWYDTILESYPAQASTDKVVLLPSEDDTFAIVIEGDMVAGEGRMTNGVAMVPLRLTAELCGFTVKWNARDRAVHLTNGTVQTTVTIGRDEYFRATALPDADGMSRPGALGAAPYIAQSRTWVPAELFGLLGEQIEMRGDALYLGGVPNAFTGEADETNAFNIVCKDKTLDKGHMENGVAMVPLREVGEALGYTVTWDIENRQAKMNNGKVMTHINIGEDSYIRSVMNGDGTEAPVSFGAAPYFADGKTWVPAKLFELLGEQVEMKGNALYLGGTEN</sequence>
<feature type="domain" description="Copper amine oxidase-like N-terminal" evidence="2">
    <location>
        <begin position="233"/>
        <end position="324"/>
    </location>
</feature>
<dbReference type="Pfam" id="PF07833">
    <property type="entry name" value="Cu_amine_oxidN1"/>
    <property type="match status" value="2"/>
</dbReference>
<comment type="caution">
    <text evidence="3">The sequence shown here is derived from an EMBL/GenBank/DDBJ whole genome shotgun (WGS) entry which is preliminary data.</text>
</comment>
<evidence type="ECO:0000259" key="2">
    <source>
        <dbReference type="Pfam" id="PF07833"/>
    </source>
</evidence>
<dbReference type="Proteomes" id="UP001298753">
    <property type="component" value="Unassembled WGS sequence"/>
</dbReference>
<dbReference type="AlphaFoldDB" id="A0AAW4W2G8"/>
<protein>
    <submittedName>
        <fullName evidence="3">Copper amine oxidase N-terminal domain-containing protein</fullName>
    </submittedName>
</protein>
<organism evidence="3 4">
    <name type="scientific">Agathobaculum butyriciproducens</name>
    <dbReference type="NCBI Taxonomy" id="1628085"/>
    <lineage>
        <taxon>Bacteria</taxon>
        <taxon>Bacillati</taxon>
        <taxon>Bacillota</taxon>
        <taxon>Clostridia</taxon>
        <taxon>Eubacteriales</taxon>
        <taxon>Butyricicoccaceae</taxon>
        <taxon>Agathobaculum</taxon>
    </lineage>
</organism>
<name>A0AAW4W2G8_9FIRM</name>
<evidence type="ECO:0000313" key="3">
    <source>
        <dbReference type="EMBL" id="MCC2177126.1"/>
    </source>
</evidence>
<dbReference type="EMBL" id="JAJEPX010000023">
    <property type="protein sequence ID" value="MCC2177126.1"/>
    <property type="molecule type" value="Genomic_DNA"/>
</dbReference>
<dbReference type="RefSeq" id="WP_227600796.1">
    <property type="nucleotide sequence ID" value="NZ_JAJEPX010000023.1"/>
</dbReference>
<proteinExistence type="predicted"/>
<keyword evidence="4" id="KW-1185">Reference proteome</keyword>
<dbReference type="InterPro" id="IPR012854">
    <property type="entry name" value="Cu_amine_oxidase-like_N"/>
</dbReference>
<evidence type="ECO:0000256" key="1">
    <source>
        <dbReference type="SAM" id="SignalP"/>
    </source>
</evidence>